<keyword evidence="2" id="KW-1133">Transmembrane helix</keyword>
<comment type="caution">
    <text evidence="3">The sequence shown here is derived from an EMBL/GenBank/DDBJ whole genome shotgun (WGS) entry which is preliminary data.</text>
</comment>
<feature type="transmembrane region" description="Helical" evidence="2">
    <location>
        <begin position="202"/>
        <end position="219"/>
    </location>
</feature>
<accession>A0A8J3LT50</accession>
<keyword evidence="4" id="KW-1185">Reference proteome</keyword>
<dbReference type="Proteomes" id="UP000653674">
    <property type="component" value="Unassembled WGS sequence"/>
</dbReference>
<dbReference type="EMBL" id="BONU01000007">
    <property type="protein sequence ID" value="GIG73116.1"/>
    <property type="molecule type" value="Genomic_DNA"/>
</dbReference>
<protein>
    <submittedName>
        <fullName evidence="3">Uncharacterized protein</fullName>
    </submittedName>
</protein>
<feature type="transmembrane region" description="Helical" evidence="2">
    <location>
        <begin position="389"/>
        <end position="410"/>
    </location>
</feature>
<feature type="transmembrane region" description="Helical" evidence="2">
    <location>
        <begin position="417"/>
        <end position="437"/>
    </location>
</feature>
<name>A0A8J3LT50_9ACTN</name>
<feature type="transmembrane region" description="Helical" evidence="2">
    <location>
        <begin position="175"/>
        <end position="195"/>
    </location>
</feature>
<feature type="transmembrane region" description="Helical" evidence="2">
    <location>
        <begin position="225"/>
        <end position="243"/>
    </location>
</feature>
<feature type="region of interest" description="Disordered" evidence="1">
    <location>
        <begin position="1"/>
        <end position="34"/>
    </location>
</feature>
<gene>
    <name evidence="3" type="ORF">Pfl04_15200</name>
</gene>
<reference evidence="3" key="1">
    <citation type="submission" date="2021-01" db="EMBL/GenBank/DDBJ databases">
        <title>Whole genome shotgun sequence of Planosporangium flavigriseum NBRC 105377.</title>
        <authorList>
            <person name="Komaki H."/>
            <person name="Tamura T."/>
        </authorList>
    </citation>
    <scope>NUCLEOTIDE SEQUENCE</scope>
    <source>
        <strain evidence="3">NBRC 105377</strain>
    </source>
</reference>
<organism evidence="3 4">
    <name type="scientific">Planosporangium flavigriseum</name>
    <dbReference type="NCBI Taxonomy" id="373681"/>
    <lineage>
        <taxon>Bacteria</taxon>
        <taxon>Bacillati</taxon>
        <taxon>Actinomycetota</taxon>
        <taxon>Actinomycetes</taxon>
        <taxon>Micromonosporales</taxon>
        <taxon>Micromonosporaceae</taxon>
        <taxon>Planosporangium</taxon>
    </lineage>
</organism>
<evidence type="ECO:0000313" key="3">
    <source>
        <dbReference type="EMBL" id="GIG73116.1"/>
    </source>
</evidence>
<evidence type="ECO:0000256" key="1">
    <source>
        <dbReference type="SAM" id="MobiDB-lite"/>
    </source>
</evidence>
<feature type="transmembrane region" description="Helical" evidence="2">
    <location>
        <begin position="285"/>
        <end position="302"/>
    </location>
</feature>
<evidence type="ECO:0000313" key="4">
    <source>
        <dbReference type="Proteomes" id="UP000653674"/>
    </source>
</evidence>
<keyword evidence="2" id="KW-0472">Membrane</keyword>
<proteinExistence type="predicted"/>
<sequence>MYGPNRLTHEARDPDMSDAVTQAADRSGPSRSAGAVLGVPAEVTAEKVASGETAGRVRRSPGRALRHEATLASAAGLLLAVAMIWLVPPFAIWIMSAGETRPAIPDPVHTITGDISDPTAQAWILAWNGHAVLHDIGHLWRTNAFYPEKYPLAFSDSLLGYAPAGMIGSGMADAVLRYNVMLVLTFALASVGGYALARQLGANRVGAAIAGAAFAYAPWRYGHDGHLNILSTGGIALALAMLARGHGWSLTRGYRPEKVRPGWAIAGWAVAAWQVSLGFGIGLPFVYIVMLTCLAGAVGWLVSGRPPLPRRVVLADLGGGLAFTGACGYFAYHYLRVRALYPETERPWDYVAWFSPTLRGLFTAPRSSLSWGAWHESARNAFQVASNEKVLLCGYVLYGLAALGLVVSAWTIRQRVFLTAGLVVGVLLALGANGPLYQLLYHYLPGFDGSRTPGRLIVWPTLLLGLLAAGAVTELARRVRRAALAAYARTLVLAVTVPLLALVLAEGLPKMDHPEVPDGPWAAMAATPTPMIVLPSDEGIDLNVMLWSTDGFPAMVNGGSSITPSGHQVIRDLVKRFPSPDSVNRLRLLGIRGVVVDRKRVAGTPYERLLDAPTAGTGVTRRNVGADVVFALG</sequence>
<evidence type="ECO:0000256" key="2">
    <source>
        <dbReference type="SAM" id="Phobius"/>
    </source>
</evidence>
<feature type="transmembrane region" description="Helical" evidence="2">
    <location>
        <begin position="263"/>
        <end position="279"/>
    </location>
</feature>
<feature type="transmembrane region" description="Helical" evidence="2">
    <location>
        <begin position="483"/>
        <end position="505"/>
    </location>
</feature>
<dbReference type="AlphaFoldDB" id="A0A8J3LT50"/>
<feature type="transmembrane region" description="Helical" evidence="2">
    <location>
        <begin position="69"/>
        <end position="95"/>
    </location>
</feature>
<feature type="transmembrane region" description="Helical" evidence="2">
    <location>
        <begin position="457"/>
        <end position="476"/>
    </location>
</feature>
<keyword evidence="2" id="KW-0812">Transmembrane</keyword>
<feature type="transmembrane region" description="Helical" evidence="2">
    <location>
        <begin position="314"/>
        <end position="335"/>
    </location>
</feature>